<evidence type="ECO:0000256" key="1">
    <source>
        <dbReference type="SAM" id="MobiDB-lite"/>
    </source>
</evidence>
<feature type="region of interest" description="Disordered" evidence="1">
    <location>
        <begin position="593"/>
        <end position="719"/>
    </location>
</feature>
<proteinExistence type="predicted"/>
<gene>
    <name evidence="2" type="ORF">BCV70DRAFT_107317</name>
</gene>
<evidence type="ECO:0000313" key="3">
    <source>
        <dbReference type="Proteomes" id="UP000246740"/>
    </source>
</evidence>
<dbReference type="AlphaFoldDB" id="A0A317XSG1"/>
<organism evidence="2 3">
    <name type="scientific">Testicularia cyperi</name>
    <dbReference type="NCBI Taxonomy" id="1882483"/>
    <lineage>
        <taxon>Eukaryota</taxon>
        <taxon>Fungi</taxon>
        <taxon>Dikarya</taxon>
        <taxon>Basidiomycota</taxon>
        <taxon>Ustilaginomycotina</taxon>
        <taxon>Ustilaginomycetes</taxon>
        <taxon>Ustilaginales</taxon>
        <taxon>Anthracoideaceae</taxon>
        <taxon>Testicularia</taxon>
    </lineage>
</organism>
<feature type="region of interest" description="Disordered" evidence="1">
    <location>
        <begin position="73"/>
        <end position="92"/>
    </location>
</feature>
<sequence length="930" mass="99985">MNSSVTVQIGVPPGSSVRIAQCASFPSPIETSTALPLPDASQMSPTAERIRHHLIPARTSTCVRAPCLKRQASTPVSGSRSPIHAGVAPQDRVISNPLPTSFAAPRNFLSTFSGPPIGPRHVHFDDAPPEEFFVLSSEKYDRTSIKCTEGGSEFDMSLPPRSASYADDESADDDASSSDERSAARSSSSSQEVPAPDVGPFQDPSLENWACIKNGTVMASVGYQPRRQQHSGLMASGKSLHFSALSSLQQASALAAAGDAQKRGGQAASAERVSLPVHGFRSFGGLQNSLSTDIHVQTPSSEEVPSVETTPPAVKLCSPDATPMPSPSLQKSIGRLSSIGYFAAPQGDEAAQSFLGGFEKTLNNQNDERRSNFNRNDDVVADRPDSSEDSSDTHASEQSGHMEVLKDAEEILGSPLSSQSTHKRDLPLMMSTSIPDSHLIPESGDSQAPPARRVAMERRMADMQLSKSSLLSPIMPCQISANGAVGWTNLLGVTSSPLSSRCSSVDPWSGISSDGDGDGTESPSHEASWISSNCTSPDLAPAEHTHDGFGPKLSPSTSGPSWLETRAKEASAAVASTSLSHVCTPVLTHQTDLELNHSTPKETQFREEARFSSSVETVHTTHWNAKSETTTSPPTRFSGLPSADLSMSEATTPDSSRRPSFRSFDSHDGQMSPRNPLRSQGDPDTTLDDLDEDDLSFSRVRSPSRDGHSKKSKSSKCKACRLLRHRLKNGIVHGAGVDSSNATSSTGSAQITDAENESSGQGSSPMQRCSSSDREMLAVSGHQYEHDETESTLSISRLRSSVRSMSVSDQTTWSFRSRSADRSLSFDSSVRSKSPRVKQTGAELIHERDSSHSPSESSAESPAVSSIGLPIVCTCDRKKDRERLKKKVRRERELERERDREWEQDQARGRQKKLFGESFGDVDGSCLDGF</sequence>
<feature type="region of interest" description="Disordered" evidence="1">
    <location>
        <begin position="499"/>
        <end position="565"/>
    </location>
</feature>
<feature type="compositionally biased region" description="Basic and acidic residues" evidence="1">
    <location>
        <begin position="890"/>
        <end position="908"/>
    </location>
</feature>
<feature type="region of interest" description="Disordered" evidence="1">
    <location>
        <begin position="363"/>
        <end position="401"/>
    </location>
</feature>
<feature type="compositionally biased region" description="Polar residues" evidence="1">
    <location>
        <begin position="738"/>
        <end position="770"/>
    </location>
</feature>
<feature type="region of interest" description="Disordered" evidence="1">
    <location>
        <begin position="731"/>
        <end position="794"/>
    </location>
</feature>
<feature type="compositionally biased region" description="Acidic residues" evidence="1">
    <location>
        <begin position="166"/>
        <end position="177"/>
    </location>
</feature>
<feature type="compositionally biased region" description="Acidic residues" evidence="1">
    <location>
        <begin position="685"/>
        <end position="695"/>
    </location>
</feature>
<feature type="compositionally biased region" description="Low complexity" evidence="1">
    <location>
        <begin position="852"/>
        <end position="864"/>
    </location>
</feature>
<feature type="region of interest" description="Disordered" evidence="1">
    <location>
        <begin position="824"/>
        <end position="864"/>
    </location>
</feature>
<feature type="region of interest" description="Disordered" evidence="1">
    <location>
        <begin position="880"/>
        <end position="930"/>
    </location>
</feature>
<name>A0A317XSG1_9BASI</name>
<feature type="compositionally biased region" description="Basic and acidic residues" evidence="1">
    <location>
        <begin position="366"/>
        <end position="395"/>
    </location>
</feature>
<keyword evidence="3" id="KW-1185">Reference proteome</keyword>
<dbReference type="Proteomes" id="UP000246740">
    <property type="component" value="Unassembled WGS sequence"/>
</dbReference>
<dbReference type="OrthoDB" id="2555027at2759"/>
<dbReference type="EMBL" id="KZ819193">
    <property type="protein sequence ID" value="PWZ00241.1"/>
    <property type="molecule type" value="Genomic_DNA"/>
</dbReference>
<accession>A0A317XSG1</accession>
<reference evidence="2 3" key="1">
    <citation type="journal article" date="2018" name="Mol. Biol. Evol.">
        <title>Broad Genomic Sampling Reveals a Smut Pathogenic Ancestry of the Fungal Clade Ustilaginomycotina.</title>
        <authorList>
            <person name="Kijpornyongpan T."/>
            <person name="Mondo S.J."/>
            <person name="Barry K."/>
            <person name="Sandor L."/>
            <person name="Lee J."/>
            <person name="Lipzen A."/>
            <person name="Pangilinan J."/>
            <person name="LaButti K."/>
            <person name="Hainaut M."/>
            <person name="Henrissat B."/>
            <person name="Grigoriev I.V."/>
            <person name="Spatafora J.W."/>
            <person name="Aime M.C."/>
        </authorList>
    </citation>
    <scope>NUCLEOTIDE SEQUENCE [LARGE SCALE GENOMIC DNA]</scope>
    <source>
        <strain evidence="2 3">MCA 3645</strain>
    </source>
</reference>
<dbReference type="InParanoid" id="A0A317XSG1"/>
<evidence type="ECO:0000313" key="2">
    <source>
        <dbReference type="EMBL" id="PWZ00241.1"/>
    </source>
</evidence>
<feature type="region of interest" description="Disordered" evidence="1">
    <location>
        <begin position="148"/>
        <end position="202"/>
    </location>
</feature>
<protein>
    <submittedName>
        <fullName evidence="2">Uncharacterized protein</fullName>
    </submittedName>
</protein>
<feature type="compositionally biased region" description="Basic residues" evidence="1">
    <location>
        <begin position="710"/>
        <end position="719"/>
    </location>
</feature>
<feature type="compositionally biased region" description="Basic and acidic residues" evidence="1">
    <location>
        <begin position="593"/>
        <end position="610"/>
    </location>
</feature>
<feature type="compositionally biased region" description="Polar residues" evidence="1">
    <location>
        <begin position="611"/>
        <end position="635"/>
    </location>
</feature>